<protein>
    <recommendedName>
        <fullName evidence="10">Protein-export membrane protein SecG</fullName>
    </recommendedName>
</protein>
<evidence type="ECO:0000256" key="9">
    <source>
        <dbReference type="ARBA" id="ARBA00023136"/>
    </source>
</evidence>
<evidence type="ECO:0000256" key="8">
    <source>
        <dbReference type="ARBA" id="ARBA00023010"/>
    </source>
</evidence>
<dbReference type="InterPro" id="IPR004692">
    <property type="entry name" value="SecG"/>
</dbReference>
<evidence type="ECO:0000256" key="3">
    <source>
        <dbReference type="ARBA" id="ARBA00022448"/>
    </source>
</evidence>
<evidence type="ECO:0000256" key="2">
    <source>
        <dbReference type="ARBA" id="ARBA00008445"/>
    </source>
</evidence>
<dbReference type="EMBL" id="PFCB01000023">
    <property type="protein sequence ID" value="PIR74250.1"/>
    <property type="molecule type" value="Genomic_DNA"/>
</dbReference>
<dbReference type="Pfam" id="PF03840">
    <property type="entry name" value="SecG"/>
    <property type="match status" value="1"/>
</dbReference>
<keyword evidence="4 10" id="KW-1003">Cell membrane</keyword>
<comment type="caution">
    <text evidence="11">The sequence shown here is derived from an EMBL/GenBank/DDBJ whole genome shotgun (WGS) entry which is preliminary data.</text>
</comment>
<evidence type="ECO:0000313" key="11">
    <source>
        <dbReference type="EMBL" id="PIR74250.1"/>
    </source>
</evidence>
<keyword evidence="7 10" id="KW-1133">Transmembrane helix</keyword>
<gene>
    <name evidence="11" type="primary">secG</name>
    <name evidence="11" type="ORF">COU35_03080</name>
</gene>
<keyword evidence="9 10" id="KW-0472">Membrane</keyword>
<reference evidence="12" key="1">
    <citation type="submission" date="2017-09" db="EMBL/GenBank/DDBJ databases">
        <title>Depth-based differentiation of microbial function through sediment-hosted aquifers and enrichment of novel symbionts in the deep terrestrial subsurface.</title>
        <authorList>
            <person name="Probst A.J."/>
            <person name="Ladd B."/>
            <person name="Jarett J.K."/>
            <person name="Geller-Mcgrath D.E."/>
            <person name="Sieber C.M.K."/>
            <person name="Emerson J.B."/>
            <person name="Anantharaman K."/>
            <person name="Thomas B.C."/>
            <person name="Malmstrom R."/>
            <person name="Stieglmeier M."/>
            <person name="Klingl A."/>
            <person name="Woyke T."/>
            <person name="Ryan C.M."/>
            <person name="Banfield J.F."/>
        </authorList>
    </citation>
    <scope>NUCLEOTIDE SEQUENCE [LARGE SCALE GENOMIC DNA]</scope>
</reference>
<dbReference type="GO" id="GO:0009306">
    <property type="term" value="P:protein secretion"/>
    <property type="evidence" value="ECO:0007669"/>
    <property type="project" value="UniProtKB-UniRule"/>
</dbReference>
<evidence type="ECO:0000256" key="10">
    <source>
        <dbReference type="RuleBase" id="RU365087"/>
    </source>
</evidence>
<dbReference type="GO" id="GO:0005886">
    <property type="term" value="C:plasma membrane"/>
    <property type="evidence" value="ECO:0007669"/>
    <property type="project" value="UniProtKB-SubCell"/>
</dbReference>
<evidence type="ECO:0000256" key="7">
    <source>
        <dbReference type="ARBA" id="ARBA00022989"/>
    </source>
</evidence>
<evidence type="ECO:0000256" key="5">
    <source>
        <dbReference type="ARBA" id="ARBA00022692"/>
    </source>
</evidence>
<dbReference type="PANTHER" id="PTHR34182">
    <property type="entry name" value="PROTEIN-EXPORT MEMBRANE PROTEIN SECG"/>
    <property type="match status" value="1"/>
</dbReference>
<dbReference type="GO" id="GO:0015450">
    <property type="term" value="F:protein-transporting ATPase activity"/>
    <property type="evidence" value="ECO:0007669"/>
    <property type="project" value="UniProtKB-UniRule"/>
</dbReference>
<dbReference type="GO" id="GO:0065002">
    <property type="term" value="P:intracellular protein transmembrane transport"/>
    <property type="evidence" value="ECO:0007669"/>
    <property type="project" value="TreeGrafter"/>
</dbReference>
<dbReference type="Proteomes" id="UP000230154">
    <property type="component" value="Unassembled WGS sequence"/>
</dbReference>
<proteinExistence type="inferred from homology"/>
<feature type="transmembrane region" description="Helical" evidence="10">
    <location>
        <begin position="52"/>
        <end position="73"/>
    </location>
</feature>
<sequence>MSIVSVIQALQIFTSIVLIAVILIQQKGAGMGAGFGGGSGPIVHTKRGVDLFLHRATIVIAIVFFALAVARIFV</sequence>
<evidence type="ECO:0000256" key="6">
    <source>
        <dbReference type="ARBA" id="ARBA00022927"/>
    </source>
</evidence>
<dbReference type="NCBIfam" id="TIGR00810">
    <property type="entry name" value="secG"/>
    <property type="match status" value="1"/>
</dbReference>
<evidence type="ECO:0000256" key="4">
    <source>
        <dbReference type="ARBA" id="ARBA00022475"/>
    </source>
</evidence>
<dbReference type="PRINTS" id="PR01651">
    <property type="entry name" value="SECGEXPORT"/>
</dbReference>
<keyword evidence="5 10" id="KW-0812">Transmembrane</keyword>
<keyword evidence="3 10" id="KW-0813">Transport</keyword>
<accession>A0A2H0TQ13</accession>
<feature type="transmembrane region" description="Helical" evidence="10">
    <location>
        <begin position="6"/>
        <end position="24"/>
    </location>
</feature>
<keyword evidence="6 10" id="KW-0653">Protein transport</keyword>
<comment type="similarity">
    <text evidence="2 10">Belongs to the SecG family.</text>
</comment>
<dbReference type="AlphaFoldDB" id="A0A2H0TQ13"/>
<dbReference type="PANTHER" id="PTHR34182:SF1">
    <property type="entry name" value="PROTEIN-EXPORT MEMBRANE PROTEIN SECG"/>
    <property type="match status" value="1"/>
</dbReference>
<evidence type="ECO:0000313" key="12">
    <source>
        <dbReference type="Proteomes" id="UP000230154"/>
    </source>
</evidence>
<keyword evidence="8 10" id="KW-0811">Translocation</keyword>
<organism evidence="11 12">
    <name type="scientific">Candidatus Magasanikbacteria bacterium CG10_big_fil_rev_8_21_14_0_10_47_10</name>
    <dbReference type="NCBI Taxonomy" id="1974652"/>
    <lineage>
        <taxon>Bacteria</taxon>
        <taxon>Candidatus Magasanikiibacteriota</taxon>
    </lineage>
</organism>
<comment type="function">
    <text evidence="10">Involved in protein export. Participates in an early event of protein translocation.</text>
</comment>
<name>A0A2H0TQ13_9BACT</name>
<dbReference type="GO" id="GO:0043952">
    <property type="term" value="P:protein transport by the Sec complex"/>
    <property type="evidence" value="ECO:0007669"/>
    <property type="project" value="TreeGrafter"/>
</dbReference>
<comment type="subcellular location">
    <subcellularLocation>
        <location evidence="1 10">Cell membrane</location>
        <topology evidence="1 10">Multi-pass membrane protein</topology>
    </subcellularLocation>
</comment>
<evidence type="ECO:0000256" key="1">
    <source>
        <dbReference type="ARBA" id="ARBA00004651"/>
    </source>
</evidence>